<sequence length="326" mass="36982">MAAYSTTSTYIGHDLVDDILLSLPVKSIIRFKSVSKQWKSLIESHSFVQRQLKNPRRKILLAFGCRDDGDGDDSPPFLFSEEKEEEICYIGNCDASRISLTCDGLICIPGSDSIEVCNPATRESRQFPAGEPLVSVSSMIIPHAGTGRIPVRSLPHRRKYIDHELVPRFPTTTRNASRIVAFNLQLEEFRVVSHPNPNFSSDDNGHTPHFSELLVLRERLSVSEMRTTNVPHARLDIWSMVDVQEERWVKMHSLCLCDLYQPRPSEIQLFTPLAIPDDQGDGGVLIIWDYRESLFMSYPNNFLLNKVSAYARVVASSYFQTLVTVH</sequence>
<protein>
    <recommendedName>
        <fullName evidence="1">F-box domain-containing protein</fullName>
    </recommendedName>
</protein>
<reference evidence="3" key="1">
    <citation type="journal article" date="2011" name="Nat. Genet.">
        <title>The Arabidopsis lyrata genome sequence and the basis of rapid genome size change.</title>
        <authorList>
            <person name="Hu T.T."/>
            <person name="Pattyn P."/>
            <person name="Bakker E.G."/>
            <person name="Cao J."/>
            <person name="Cheng J.-F."/>
            <person name="Clark R.M."/>
            <person name="Fahlgren N."/>
            <person name="Fawcett J.A."/>
            <person name="Grimwood J."/>
            <person name="Gundlach H."/>
            <person name="Haberer G."/>
            <person name="Hollister J.D."/>
            <person name="Ossowski S."/>
            <person name="Ottilar R.P."/>
            <person name="Salamov A.A."/>
            <person name="Schneeberger K."/>
            <person name="Spannagl M."/>
            <person name="Wang X."/>
            <person name="Yang L."/>
            <person name="Nasrallah M.E."/>
            <person name="Bergelson J."/>
            <person name="Carrington J.C."/>
            <person name="Gaut B.S."/>
            <person name="Schmutz J."/>
            <person name="Mayer K.F.X."/>
            <person name="Van de Peer Y."/>
            <person name="Grigoriev I.V."/>
            <person name="Nordborg M."/>
            <person name="Weigel D."/>
            <person name="Guo Y.-L."/>
        </authorList>
    </citation>
    <scope>NUCLEOTIDE SEQUENCE [LARGE SCALE GENOMIC DNA]</scope>
    <source>
        <strain evidence="3">cv. MN47</strain>
    </source>
</reference>
<organism evidence="3">
    <name type="scientific">Arabidopsis lyrata subsp. lyrata</name>
    <name type="common">Lyre-leaved rock-cress</name>
    <dbReference type="NCBI Taxonomy" id="81972"/>
    <lineage>
        <taxon>Eukaryota</taxon>
        <taxon>Viridiplantae</taxon>
        <taxon>Streptophyta</taxon>
        <taxon>Embryophyta</taxon>
        <taxon>Tracheophyta</taxon>
        <taxon>Spermatophyta</taxon>
        <taxon>Magnoliopsida</taxon>
        <taxon>eudicotyledons</taxon>
        <taxon>Gunneridae</taxon>
        <taxon>Pentapetalae</taxon>
        <taxon>rosids</taxon>
        <taxon>malvids</taxon>
        <taxon>Brassicales</taxon>
        <taxon>Brassicaceae</taxon>
        <taxon>Camelineae</taxon>
        <taxon>Arabidopsis</taxon>
    </lineage>
</organism>
<dbReference type="PANTHER" id="PTHR31672">
    <property type="entry name" value="BNACNNG10540D PROTEIN"/>
    <property type="match status" value="1"/>
</dbReference>
<dbReference type="SUPFAM" id="SSF81383">
    <property type="entry name" value="F-box domain"/>
    <property type="match status" value="1"/>
</dbReference>
<name>D7LWF7_ARALL</name>
<gene>
    <name evidence="2" type="ORF">ARALYDRAFT_907478</name>
</gene>
<dbReference type="PANTHER" id="PTHR31672:SF13">
    <property type="entry name" value="F-BOX PROTEIN CPR30-LIKE"/>
    <property type="match status" value="1"/>
</dbReference>
<dbReference type="InterPro" id="IPR001810">
    <property type="entry name" value="F-box_dom"/>
</dbReference>
<dbReference type="AlphaFoldDB" id="D7LWF7"/>
<dbReference type="Proteomes" id="UP000008694">
    <property type="component" value="Unassembled WGS sequence"/>
</dbReference>
<dbReference type="CDD" id="cd22157">
    <property type="entry name" value="F-box_AtFBW1-like"/>
    <property type="match status" value="1"/>
</dbReference>
<proteinExistence type="predicted"/>
<evidence type="ECO:0000313" key="2">
    <source>
        <dbReference type="EMBL" id="EFH54542.1"/>
    </source>
</evidence>
<keyword evidence="3" id="KW-1185">Reference proteome</keyword>
<dbReference type="Gramene" id="scaffold_503182.1">
    <property type="protein sequence ID" value="scaffold_503182.1"/>
    <property type="gene ID" value="scaffold_503182.1"/>
</dbReference>
<feature type="domain" description="F-box" evidence="1">
    <location>
        <begin position="11"/>
        <end position="51"/>
    </location>
</feature>
<dbReference type="HOGENOM" id="CLU_027176_4_1_1"/>
<evidence type="ECO:0000313" key="3">
    <source>
        <dbReference type="Proteomes" id="UP000008694"/>
    </source>
</evidence>
<dbReference type="EMBL" id="GL348717">
    <property type="protein sequence ID" value="EFH54542.1"/>
    <property type="molecule type" value="Genomic_DNA"/>
</dbReference>
<dbReference type="SMART" id="SM00256">
    <property type="entry name" value="FBOX"/>
    <property type="match status" value="1"/>
</dbReference>
<accession>D7LWF7</accession>
<dbReference type="InterPro" id="IPR036047">
    <property type="entry name" value="F-box-like_dom_sf"/>
</dbReference>
<dbReference type="InterPro" id="IPR050796">
    <property type="entry name" value="SCF_F-box_component"/>
</dbReference>
<evidence type="ECO:0000259" key="1">
    <source>
        <dbReference type="SMART" id="SM00256"/>
    </source>
</evidence>
<dbReference type="Pfam" id="PF00646">
    <property type="entry name" value="F-box"/>
    <property type="match status" value="1"/>
</dbReference>